<dbReference type="RefSeq" id="WP_379810675.1">
    <property type="nucleotide sequence ID" value="NZ_JBHUPC010000010.1"/>
</dbReference>
<keyword evidence="3" id="KW-1185">Reference proteome</keyword>
<comment type="caution">
    <text evidence="2">The sequence shown here is derived from an EMBL/GenBank/DDBJ whole genome shotgun (WGS) entry which is preliminary data.</text>
</comment>
<proteinExistence type="predicted"/>
<protein>
    <submittedName>
        <fullName evidence="2">Uncharacterized protein</fullName>
    </submittedName>
</protein>
<dbReference type="EMBL" id="JBHUPC010000010">
    <property type="protein sequence ID" value="MFD2891134.1"/>
    <property type="molecule type" value="Genomic_DNA"/>
</dbReference>
<evidence type="ECO:0000313" key="3">
    <source>
        <dbReference type="Proteomes" id="UP001597534"/>
    </source>
</evidence>
<evidence type="ECO:0000313" key="2">
    <source>
        <dbReference type="EMBL" id="MFD2891134.1"/>
    </source>
</evidence>
<keyword evidence="1" id="KW-0732">Signal</keyword>
<organism evidence="2 3">
    <name type="scientific">Flavobacterium chuncheonense</name>
    <dbReference type="NCBI Taxonomy" id="2026653"/>
    <lineage>
        <taxon>Bacteria</taxon>
        <taxon>Pseudomonadati</taxon>
        <taxon>Bacteroidota</taxon>
        <taxon>Flavobacteriia</taxon>
        <taxon>Flavobacteriales</taxon>
        <taxon>Flavobacteriaceae</taxon>
        <taxon>Flavobacterium</taxon>
    </lineage>
</organism>
<feature type="signal peptide" evidence="1">
    <location>
        <begin position="1"/>
        <end position="18"/>
    </location>
</feature>
<sequence length="303" mass="35449">MKKLLLILLFSIPTIAQKKVTIASITKKPIADALLLIDNSPKYIADSLGQVIIKAEDYNKIISIRHLNFNKRLFENWIEKDTLFLEETINELNSIELFANKKHEKLEKSLFPKSTLRNVLPENFGKSGPIRENIEVGLYFPNNEKKNEIIQRLKIYTNDYKVIENLKTKKRDRRRNAKYSPIEVNFYTVDSIYGIPKKKLFDENFIISCQKNKDCAILELSEEEQFEFPSNGIFVTIKNLPEKDYEALEFNFPPGITSIGVSKNNQIIPYFRYLHQGETALWNRDDYLIERQNAFKIGIEFKN</sequence>
<accession>A0ABW5YJA0</accession>
<name>A0ABW5YJA0_9FLAO</name>
<dbReference type="Proteomes" id="UP001597534">
    <property type="component" value="Unassembled WGS sequence"/>
</dbReference>
<evidence type="ECO:0000256" key="1">
    <source>
        <dbReference type="SAM" id="SignalP"/>
    </source>
</evidence>
<gene>
    <name evidence="2" type="ORF">ACFS5J_03790</name>
</gene>
<feature type="chain" id="PRO_5045183396" evidence="1">
    <location>
        <begin position="19"/>
        <end position="303"/>
    </location>
</feature>
<reference evidence="3" key="1">
    <citation type="journal article" date="2019" name="Int. J. Syst. Evol. Microbiol.">
        <title>The Global Catalogue of Microorganisms (GCM) 10K type strain sequencing project: providing services to taxonomists for standard genome sequencing and annotation.</title>
        <authorList>
            <consortium name="The Broad Institute Genomics Platform"/>
            <consortium name="The Broad Institute Genome Sequencing Center for Infectious Disease"/>
            <person name="Wu L."/>
            <person name="Ma J."/>
        </authorList>
    </citation>
    <scope>NUCLEOTIDE SEQUENCE [LARGE SCALE GENOMIC DNA]</scope>
    <source>
        <strain evidence="3">KCTC 22671</strain>
    </source>
</reference>